<evidence type="ECO:0008006" key="3">
    <source>
        <dbReference type="Google" id="ProtNLM"/>
    </source>
</evidence>
<dbReference type="EMBL" id="JAATLM010000001">
    <property type="protein sequence ID" value="NIZ69336.1"/>
    <property type="molecule type" value="Genomic_DNA"/>
</dbReference>
<dbReference type="Proteomes" id="UP000778951">
    <property type="component" value="Unassembled WGS sequence"/>
</dbReference>
<name>A0A968KZH0_9SPIO</name>
<evidence type="ECO:0000313" key="2">
    <source>
        <dbReference type="Proteomes" id="UP000778951"/>
    </source>
</evidence>
<dbReference type="InterPro" id="IPR011042">
    <property type="entry name" value="6-blade_b-propeller_TolB-like"/>
</dbReference>
<gene>
    <name evidence="1" type="ORF">HCT48_03795</name>
</gene>
<dbReference type="PROSITE" id="PS51257">
    <property type="entry name" value="PROKAR_LIPOPROTEIN"/>
    <property type="match status" value="1"/>
</dbReference>
<organism evidence="1 2">
    <name type="scientific">Entomospira culicis</name>
    <dbReference type="NCBI Taxonomy" id="2719989"/>
    <lineage>
        <taxon>Bacteria</taxon>
        <taxon>Pseudomonadati</taxon>
        <taxon>Spirochaetota</taxon>
        <taxon>Spirochaetia</taxon>
        <taxon>Spirochaetales</taxon>
        <taxon>Spirochaetaceae</taxon>
        <taxon>Entomospira</taxon>
    </lineage>
</organism>
<evidence type="ECO:0000313" key="1">
    <source>
        <dbReference type="EMBL" id="NIZ69336.1"/>
    </source>
</evidence>
<dbReference type="RefSeq" id="WP_167695430.1">
    <property type="nucleotide sequence ID" value="NZ_CP118181.1"/>
</dbReference>
<dbReference type="Gene3D" id="2.120.10.30">
    <property type="entry name" value="TolB, C-terminal domain"/>
    <property type="match status" value="1"/>
</dbReference>
<accession>A0A968KZH0</accession>
<sequence length="370" mass="42594">MSKRLRLLLLSGIFLLSCKVKEYTLDRQDLFQLQLGVFEDEMDFFDRNQIRLTSSSGFVIQDGFFYVYNSNLGKIMKFSNNGDILSLIYTPSLNIPLQKIIPEGTVQHNFSQIELINVDASGRIYVVDRTLTQEKYNARGAHRRIIKVFSDKGNYQYFLGENGVSGEPFPFVRSIHFSLKDEATIISRDEESWFINRFSSQGEVAYIADPITESLFSSEDSSVYINEIHPSPLNPDILYINTSDFLTSTNTIILYHVVDQIILDKIKIEPLNQTFPYSILGNDREGNIYFYAFDFMNSVYKILLYSPKGGLNNLELTQEFNLLLPISDFPTLHSQLFLATNGLVGVMSIENRFAQFSWWRTDQYFKGEVS</sequence>
<protein>
    <recommendedName>
        <fullName evidence="3">Lipoprotein</fullName>
    </recommendedName>
</protein>
<dbReference type="SUPFAM" id="SSF101898">
    <property type="entry name" value="NHL repeat"/>
    <property type="match status" value="1"/>
</dbReference>
<dbReference type="AlphaFoldDB" id="A0A968KZH0"/>
<proteinExistence type="predicted"/>
<reference evidence="1" key="1">
    <citation type="submission" date="2020-03" db="EMBL/GenBank/DDBJ databases">
        <title>Spirochaetal bacteria isolated from arthropods constitute a novel genus Entomospira genus novum within the order Spirochaetales.</title>
        <authorList>
            <person name="Grana-Miraglia L."/>
            <person name="Sikutova S."/>
            <person name="Fingerle V."/>
            <person name="Sing A."/>
            <person name="Castillo-Ramirez S."/>
            <person name="Margos G."/>
            <person name="Rudolf I."/>
        </authorList>
    </citation>
    <scope>NUCLEOTIDE SEQUENCE</scope>
    <source>
        <strain evidence="1">BR149</strain>
    </source>
</reference>
<dbReference type="InterPro" id="IPR058072">
    <property type="entry name" value="LIC12708-like"/>
</dbReference>
<dbReference type="NCBIfam" id="NF047780">
    <property type="entry name" value="LIC12708_fam"/>
    <property type="match status" value="1"/>
</dbReference>
<keyword evidence="2" id="KW-1185">Reference proteome</keyword>
<comment type="caution">
    <text evidence="1">The sequence shown here is derived from an EMBL/GenBank/DDBJ whole genome shotgun (WGS) entry which is preliminary data.</text>
</comment>